<name>A0A5L8YDH5_CAMUP</name>
<dbReference type="GO" id="GO:0009007">
    <property type="term" value="F:site-specific DNA-methyltransferase (adenine-specific) activity"/>
    <property type="evidence" value="ECO:0007669"/>
    <property type="project" value="TreeGrafter"/>
</dbReference>
<keyword evidence="3 10" id="KW-0808">Transferase</keyword>
<reference evidence="10" key="1">
    <citation type="submission" date="2018-05" db="EMBL/GenBank/DDBJ databases">
        <authorList>
            <consortium name="PulseNet: The National Subtyping Network for Foodborne Disease Surveillance"/>
            <person name="Tarr C.L."/>
            <person name="Trees E."/>
            <person name="Katz L.S."/>
            <person name="Carleton-Romer H.A."/>
            <person name="Stroika S."/>
            <person name="Kucerova Z."/>
            <person name="Roache K.F."/>
            <person name="Sabol A.L."/>
            <person name="Besser J."/>
            <person name="Gerner-Smidt P."/>
        </authorList>
    </citation>
    <scope>NUCLEOTIDE SEQUENCE</scope>
    <source>
        <strain evidence="10">PNUSAC001154</strain>
    </source>
</reference>
<dbReference type="PANTHER" id="PTHR13370:SF3">
    <property type="entry name" value="TRNA (GUANINE(10)-N2)-METHYLTRANSFERASE HOMOLOG"/>
    <property type="match status" value="1"/>
</dbReference>
<dbReference type="InterPro" id="IPR017985">
    <property type="entry name" value="MeTrfase_CN4_CS"/>
</dbReference>
<comment type="catalytic activity">
    <reaction evidence="7">
        <text>a 2'-deoxycytidine in DNA + S-adenosyl-L-methionine = an N(4)-methyl-2'-deoxycytidine in DNA + S-adenosyl-L-homocysteine + H(+)</text>
        <dbReference type="Rhea" id="RHEA:16857"/>
        <dbReference type="Rhea" id="RHEA-COMP:11369"/>
        <dbReference type="Rhea" id="RHEA-COMP:13674"/>
        <dbReference type="ChEBI" id="CHEBI:15378"/>
        <dbReference type="ChEBI" id="CHEBI:57856"/>
        <dbReference type="ChEBI" id="CHEBI:59789"/>
        <dbReference type="ChEBI" id="CHEBI:85452"/>
        <dbReference type="ChEBI" id="CHEBI:137933"/>
        <dbReference type="EC" id="2.1.1.113"/>
    </reaction>
</comment>
<evidence type="ECO:0000259" key="9">
    <source>
        <dbReference type="Pfam" id="PF01555"/>
    </source>
</evidence>
<keyword evidence="2 10" id="KW-0489">Methyltransferase</keyword>
<evidence type="ECO:0000256" key="5">
    <source>
        <dbReference type="ARBA" id="ARBA00022747"/>
    </source>
</evidence>
<protein>
    <recommendedName>
        <fullName evidence="8">Methyltransferase</fullName>
        <ecNumber evidence="8">2.1.1.-</ecNumber>
    </recommendedName>
</protein>
<dbReference type="GO" id="GO:0003677">
    <property type="term" value="F:DNA binding"/>
    <property type="evidence" value="ECO:0007669"/>
    <property type="project" value="UniProtKB-KW"/>
</dbReference>
<dbReference type="PROSITE" id="PS00093">
    <property type="entry name" value="N4_MTASE"/>
    <property type="match status" value="1"/>
</dbReference>
<dbReference type="EMBL" id="AACNSW010000031">
    <property type="protein sequence ID" value="EAL3777305.1"/>
    <property type="molecule type" value="Genomic_DNA"/>
</dbReference>
<gene>
    <name evidence="10" type="ORF">BSY74_07365</name>
</gene>
<dbReference type="PANTHER" id="PTHR13370">
    <property type="entry name" value="RNA METHYLASE-RELATED"/>
    <property type="match status" value="1"/>
</dbReference>
<keyword evidence="6" id="KW-0238">DNA-binding</keyword>
<evidence type="ECO:0000256" key="6">
    <source>
        <dbReference type="ARBA" id="ARBA00023125"/>
    </source>
</evidence>
<sequence length="283" mass="32790">MNTIFYKSSQNMCEVGECSVDLIITSPPYFNIKDYAKNGYQDLIHSHSKKGDLGAISEYKIYIQELLKVWRECERVLKSNGKLCINVPLMPMFKRDLNTHYNRHIFDLQSDIQHSILESTSLFLLDLYIWNRTNTTKKLMFGSYPYPRNFYAQNTSEFITIYVKDGKPTNNIPQELKEQSKLNQKEWVQFTKQIWDIPIPNKADSAFGKHAAIMPEAIPYRLIKLYSFIGDIVLDPFAGSGTTLKIAKELGRNFIGYEIYPHYKSVIEEKLGLFAIQGQENAQ</sequence>
<feature type="domain" description="DNA methylase N-4/N-6" evidence="9">
    <location>
        <begin position="20"/>
        <end position="269"/>
    </location>
</feature>
<comment type="caution">
    <text evidence="10">The sequence shown here is derived from an EMBL/GenBank/DDBJ whole genome shotgun (WGS) entry which is preliminary data.</text>
</comment>
<evidence type="ECO:0000256" key="8">
    <source>
        <dbReference type="RuleBase" id="RU362026"/>
    </source>
</evidence>
<evidence type="ECO:0000256" key="1">
    <source>
        <dbReference type="ARBA" id="ARBA00010203"/>
    </source>
</evidence>
<evidence type="ECO:0000256" key="2">
    <source>
        <dbReference type="ARBA" id="ARBA00022603"/>
    </source>
</evidence>
<evidence type="ECO:0000256" key="4">
    <source>
        <dbReference type="ARBA" id="ARBA00022691"/>
    </source>
</evidence>
<proteinExistence type="inferred from homology"/>
<keyword evidence="5" id="KW-0680">Restriction system</keyword>
<dbReference type="SUPFAM" id="SSF53335">
    <property type="entry name" value="S-adenosyl-L-methionine-dependent methyltransferases"/>
    <property type="match status" value="1"/>
</dbReference>
<dbReference type="GO" id="GO:0008170">
    <property type="term" value="F:N-methyltransferase activity"/>
    <property type="evidence" value="ECO:0007669"/>
    <property type="project" value="InterPro"/>
</dbReference>
<evidence type="ECO:0000313" key="10">
    <source>
        <dbReference type="EMBL" id="EAL3777305.1"/>
    </source>
</evidence>
<dbReference type="InterPro" id="IPR029063">
    <property type="entry name" value="SAM-dependent_MTases_sf"/>
</dbReference>
<accession>A0A5L8YDH5</accession>
<organism evidence="10">
    <name type="scientific">Campylobacter upsaliensis</name>
    <dbReference type="NCBI Taxonomy" id="28080"/>
    <lineage>
        <taxon>Bacteria</taxon>
        <taxon>Pseudomonadati</taxon>
        <taxon>Campylobacterota</taxon>
        <taxon>Epsilonproteobacteria</taxon>
        <taxon>Campylobacterales</taxon>
        <taxon>Campylobacteraceae</taxon>
        <taxon>Campylobacter</taxon>
    </lineage>
</organism>
<evidence type="ECO:0000256" key="7">
    <source>
        <dbReference type="ARBA" id="ARBA00049120"/>
    </source>
</evidence>
<dbReference type="GO" id="GO:0005737">
    <property type="term" value="C:cytoplasm"/>
    <property type="evidence" value="ECO:0007669"/>
    <property type="project" value="TreeGrafter"/>
</dbReference>
<keyword evidence="4" id="KW-0949">S-adenosyl-L-methionine</keyword>
<dbReference type="GO" id="GO:0015667">
    <property type="term" value="F:site-specific DNA-methyltransferase (cytosine-N4-specific) activity"/>
    <property type="evidence" value="ECO:0007669"/>
    <property type="project" value="UniProtKB-EC"/>
</dbReference>
<dbReference type="Gene3D" id="3.40.50.150">
    <property type="entry name" value="Vaccinia Virus protein VP39"/>
    <property type="match status" value="1"/>
</dbReference>
<comment type="similarity">
    <text evidence="1">Belongs to the N(4)/N(6)-methyltransferase family. N(4) subfamily.</text>
</comment>
<dbReference type="InterPro" id="IPR002941">
    <property type="entry name" value="DNA_methylase_N4/N6"/>
</dbReference>
<dbReference type="AlphaFoldDB" id="A0A5L8YDH5"/>
<evidence type="ECO:0000256" key="3">
    <source>
        <dbReference type="ARBA" id="ARBA00022679"/>
    </source>
</evidence>
<dbReference type="GO" id="GO:0009307">
    <property type="term" value="P:DNA restriction-modification system"/>
    <property type="evidence" value="ECO:0007669"/>
    <property type="project" value="UniProtKB-KW"/>
</dbReference>
<dbReference type="InterPro" id="IPR001091">
    <property type="entry name" value="RM_Methyltransferase"/>
</dbReference>
<dbReference type="GO" id="GO:0032259">
    <property type="term" value="P:methylation"/>
    <property type="evidence" value="ECO:0007669"/>
    <property type="project" value="UniProtKB-KW"/>
</dbReference>
<dbReference type="EC" id="2.1.1.-" evidence="8"/>
<dbReference type="Pfam" id="PF01555">
    <property type="entry name" value="N6_N4_Mtase"/>
    <property type="match status" value="1"/>
</dbReference>
<dbReference type="PRINTS" id="PR00508">
    <property type="entry name" value="S21N4MTFRASE"/>
</dbReference>